<feature type="domain" description="Sodium/calcium exchanger membrane region" evidence="6">
    <location>
        <begin position="187"/>
        <end position="331"/>
    </location>
</feature>
<keyword evidence="8" id="KW-1185">Reference proteome</keyword>
<keyword evidence="4 5" id="KW-0472">Membrane</keyword>
<dbReference type="Pfam" id="PF01699">
    <property type="entry name" value="Na_Ca_ex"/>
    <property type="match status" value="2"/>
</dbReference>
<dbReference type="NCBIfam" id="TIGR00367">
    <property type="entry name" value="calcium/sodium antiporter"/>
    <property type="match status" value="1"/>
</dbReference>
<feature type="transmembrane region" description="Helical" evidence="5">
    <location>
        <begin position="82"/>
        <end position="104"/>
    </location>
</feature>
<dbReference type="PANTHER" id="PTHR10846">
    <property type="entry name" value="SODIUM/POTASSIUM/CALCIUM EXCHANGER"/>
    <property type="match status" value="1"/>
</dbReference>
<feature type="transmembrane region" description="Helical" evidence="5">
    <location>
        <begin position="251"/>
        <end position="271"/>
    </location>
</feature>
<dbReference type="Gene3D" id="1.20.1420.30">
    <property type="entry name" value="NCX, central ion-binding region"/>
    <property type="match status" value="1"/>
</dbReference>
<feature type="transmembrane region" description="Helical" evidence="5">
    <location>
        <begin position="315"/>
        <end position="333"/>
    </location>
</feature>
<protein>
    <submittedName>
        <fullName evidence="7">Calcium/sodium antiporter</fullName>
    </submittedName>
</protein>
<evidence type="ECO:0000256" key="4">
    <source>
        <dbReference type="ARBA" id="ARBA00023136"/>
    </source>
</evidence>
<evidence type="ECO:0000256" key="5">
    <source>
        <dbReference type="SAM" id="Phobius"/>
    </source>
</evidence>
<feature type="transmembrane region" description="Helical" evidence="5">
    <location>
        <begin position="183"/>
        <end position="206"/>
    </location>
</feature>
<evidence type="ECO:0000256" key="1">
    <source>
        <dbReference type="ARBA" id="ARBA00004141"/>
    </source>
</evidence>
<organism evidence="7 8">
    <name type="scientific">Granulicatella seriolae</name>
    <dbReference type="NCBI Taxonomy" id="2967226"/>
    <lineage>
        <taxon>Bacteria</taxon>
        <taxon>Bacillati</taxon>
        <taxon>Bacillota</taxon>
        <taxon>Bacilli</taxon>
        <taxon>Lactobacillales</taxon>
        <taxon>Carnobacteriaceae</taxon>
        <taxon>Granulicatella</taxon>
    </lineage>
</organism>
<dbReference type="Proteomes" id="UP001059480">
    <property type="component" value="Unassembled WGS sequence"/>
</dbReference>
<reference evidence="7" key="2">
    <citation type="journal article" date="2023" name="Curr. Microbiol.">
        <title>Granulicatella seriolae sp. nov., a Novel Facultative Anaerobe Isolated from Yellowtail Marine Fish.</title>
        <authorList>
            <person name="Lee M."/>
            <person name="Choi Y.J."/>
            <person name="Farooq A."/>
            <person name="Jeong J.B."/>
            <person name="Jung M.Y."/>
        </authorList>
    </citation>
    <scope>NUCLEOTIDE SEQUENCE</scope>
    <source>
        <strain evidence="7">S8</strain>
    </source>
</reference>
<dbReference type="EMBL" id="JANHNZ010000001">
    <property type="protein sequence ID" value="MCQ9209349.1"/>
    <property type="molecule type" value="Genomic_DNA"/>
</dbReference>
<feature type="transmembrane region" description="Helical" evidence="5">
    <location>
        <begin position="283"/>
        <end position="303"/>
    </location>
</feature>
<evidence type="ECO:0000313" key="8">
    <source>
        <dbReference type="Proteomes" id="UP001059480"/>
    </source>
</evidence>
<keyword evidence="3 5" id="KW-1133">Transmembrane helix</keyword>
<feature type="domain" description="Sodium/calcium exchanger membrane region" evidence="6">
    <location>
        <begin position="13"/>
        <end position="161"/>
    </location>
</feature>
<proteinExistence type="predicted"/>
<dbReference type="PANTHER" id="PTHR10846:SF8">
    <property type="entry name" value="INNER MEMBRANE PROTEIN YRBG"/>
    <property type="match status" value="1"/>
</dbReference>
<dbReference type="InterPro" id="IPR004837">
    <property type="entry name" value="NaCa_Exmemb"/>
</dbReference>
<evidence type="ECO:0000256" key="3">
    <source>
        <dbReference type="ARBA" id="ARBA00022989"/>
    </source>
</evidence>
<feature type="transmembrane region" description="Helical" evidence="5">
    <location>
        <begin position="141"/>
        <end position="162"/>
    </location>
</feature>
<evidence type="ECO:0000259" key="6">
    <source>
        <dbReference type="Pfam" id="PF01699"/>
    </source>
</evidence>
<reference evidence="7" key="3">
    <citation type="journal article" date="2023" name="Microbiol. Resour. Announc.">
        <title>Draft Genome Sequence of Granulicatella sp. Strain S8, Isolated from a Marine Fish, Seriola quinqueradiata.</title>
        <authorList>
            <person name="Lee M."/>
            <person name="Farooq A."/>
            <person name="Jeong J.B."/>
            <person name="Jung M.Y."/>
        </authorList>
    </citation>
    <scope>NUCLEOTIDE SEQUENCE</scope>
    <source>
        <strain evidence="7">S8</strain>
    </source>
</reference>
<accession>A0ABT1WLE7</accession>
<gene>
    <name evidence="7" type="ORF">NPA36_02050</name>
</gene>
<feature type="transmembrane region" description="Helical" evidence="5">
    <location>
        <begin position="116"/>
        <end position="135"/>
    </location>
</feature>
<comment type="caution">
    <text evidence="7">The sequence shown here is derived from an EMBL/GenBank/DDBJ whole genome shotgun (WGS) entry which is preliminary data.</text>
</comment>
<dbReference type="RefSeq" id="WP_256944452.1">
    <property type="nucleotide sequence ID" value="NZ_JANHNZ010000001.1"/>
</dbReference>
<keyword evidence="2 5" id="KW-0812">Transmembrane</keyword>
<evidence type="ECO:0000313" key="7">
    <source>
        <dbReference type="EMBL" id="MCQ9209349.1"/>
    </source>
</evidence>
<reference evidence="7" key="1">
    <citation type="submission" date="2022-07" db="EMBL/GenBank/DDBJ databases">
        <authorList>
            <person name="Jung M.-Y."/>
            <person name="Lee M."/>
        </authorList>
    </citation>
    <scope>NUCLEOTIDE SEQUENCE</scope>
    <source>
        <strain evidence="7">S8</strain>
    </source>
</reference>
<dbReference type="InterPro" id="IPR004481">
    <property type="entry name" value="K/Na/Ca-exchanger"/>
</dbReference>
<sequence length="336" mass="36666">MQQLLAQVPLVFLLLLLAISLAGLAKSSDYLVDHASLLARKANMSELLIGATIISIGTTLPEVATSALASIDGSPEIALGNLFGSIVSNLTFVLGIGALFGAIPVNKDALRNFHELFGFLIGFIILAFISLTPIWPFQTGQIPSVLGFLFLIALCVHFVMMYRRMEHDHTLEEECTNEEKQKSTVFLLAIVIISALVLTFFANLLVDTVQVIALQFGIPETLISATVVSLGTSLPELSTFISAVKKDRTSLALGNIIGACVLNLLLVLPIAPLLSPVLIIPSIYFYFIFPMILVIALFFYFFVQNSKVRLITKKEGLGLLFLYLVYVLILVYLEIG</sequence>
<name>A0ABT1WLE7_9LACT</name>
<evidence type="ECO:0000256" key="2">
    <source>
        <dbReference type="ARBA" id="ARBA00022692"/>
    </source>
</evidence>
<comment type="subcellular location">
    <subcellularLocation>
        <location evidence="1">Membrane</location>
        <topology evidence="1">Multi-pass membrane protein</topology>
    </subcellularLocation>
</comment>
<dbReference type="InterPro" id="IPR044880">
    <property type="entry name" value="NCX_ion-bd_dom_sf"/>
</dbReference>